<dbReference type="InterPro" id="IPR054593">
    <property type="entry name" value="Beta-mannosidase-like_N2"/>
</dbReference>
<dbReference type="InterPro" id="IPR013783">
    <property type="entry name" value="Ig-like_fold"/>
</dbReference>
<evidence type="ECO:0000256" key="7">
    <source>
        <dbReference type="ARBA" id="ARBA00015707"/>
    </source>
</evidence>
<dbReference type="FunFam" id="3.20.20.80:FF:000050">
    <property type="entry name" value="Beta-mannosidase B"/>
    <property type="match status" value="1"/>
</dbReference>
<dbReference type="Gene3D" id="2.60.40.10">
    <property type="entry name" value="Immunoglobulins"/>
    <property type="match status" value="2"/>
</dbReference>
<protein>
    <recommendedName>
        <fullName evidence="7">Beta-mannosidase</fullName>
        <ecNumber evidence="6">3.2.1.25</ecNumber>
    </recommendedName>
    <alternativeName>
        <fullName evidence="13">Lysosomal beta A mannosidase</fullName>
    </alternativeName>
</protein>
<dbReference type="Gene3D" id="2.60.120.260">
    <property type="entry name" value="Galactose-binding domain-like"/>
    <property type="match status" value="1"/>
</dbReference>
<dbReference type="InterPro" id="IPR017853">
    <property type="entry name" value="GH"/>
</dbReference>
<evidence type="ECO:0000259" key="17">
    <source>
        <dbReference type="Pfam" id="PF22666"/>
    </source>
</evidence>
<feature type="domain" description="Glycoside hydrolase family 2 catalytic" evidence="14">
    <location>
        <begin position="315"/>
        <end position="472"/>
    </location>
</feature>
<evidence type="ECO:0000256" key="13">
    <source>
        <dbReference type="ARBA" id="ARBA00032581"/>
    </source>
</evidence>
<dbReference type="EC" id="3.2.1.25" evidence="6"/>
<dbReference type="InterPro" id="IPR050887">
    <property type="entry name" value="Beta-mannosidase_GH2"/>
</dbReference>
<dbReference type="RefSeq" id="WP_154426067.1">
    <property type="nucleotide sequence ID" value="NZ_VUNN01000018.1"/>
</dbReference>
<comment type="function">
    <text evidence="2">Exoglycosidase that cleaves the single beta-linked mannose residue from the non-reducing end of all N-linked glycoprotein oligosaccharides.</text>
</comment>
<evidence type="ECO:0000256" key="9">
    <source>
        <dbReference type="ARBA" id="ARBA00022801"/>
    </source>
</evidence>
<gene>
    <name evidence="18" type="ORF">FYJ80_08750</name>
</gene>
<evidence type="ECO:0000259" key="15">
    <source>
        <dbReference type="Pfam" id="PF17753"/>
    </source>
</evidence>
<evidence type="ECO:0000256" key="8">
    <source>
        <dbReference type="ARBA" id="ARBA00022729"/>
    </source>
</evidence>
<dbReference type="GO" id="GO:0006516">
    <property type="term" value="P:glycoprotein catabolic process"/>
    <property type="evidence" value="ECO:0007669"/>
    <property type="project" value="TreeGrafter"/>
</dbReference>
<feature type="domain" description="Beta-mannosidase Ig-fold" evidence="15">
    <location>
        <begin position="742"/>
        <end position="821"/>
    </location>
</feature>
<evidence type="ECO:0000313" key="19">
    <source>
        <dbReference type="Proteomes" id="UP000460549"/>
    </source>
</evidence>
<evidence type="ECO:0000256" key="12">
    <source>
        <dbReference type="ARBA" id="ARBA00023295"/>
    </source>
</evidence>
<sequence>MQTQLLDGTWSLSSVDPSAIVNNCSYFSNINRIDIDIPGDVHSTLLDRGFIKDPYYASDELSTLWVGQNDWKIERDFTYKKSEKKVILSLTRVDTFACIILNEKEIANTDNFFARWNIDVTDVINDGENHIEFIFTSAEKVAISRNAELKYPIPCSLYPNGSPNRNLVRKPQCNAGWDWGPCVMSMGIYDPVRLIGVNEVFVKSWNCIPKLIDHNWICKAEITANVFEESDVDFNIHLAGRDEHTIVHVKPGKEYYSFTFCIPEEDVELWYPAGQGGQHLYPMYISFADFSDKRMVAFRTLEIKNNITMGGKELTVCVNGKDIFMKGVNWIPMDALYSRITTSRYIKLLQSVTDANMNMVRIWGGGFYENEAFYDTCDRLGILIWHDLMFACSTYPSEEWFLKSVEKELKYQILRLKSHPSIALWCGNNEDLGALTWYEESIKNRDRYVMDYDRLNEGVCGRLVRELDPSRVFWPSSPCAGPGDFSDNWHNDGSGDMHFWTVWHEGASFDKYRSVKPRFCSEFGYQSFPSLSTVKSYCPEEQLNLTSPIMEHHQKNPRGNSIILENFSRYFRFPNSLEKMLYLSQAQQAWAMQIACEYWRTLRPYCMGTLIWQLNDNWPVASWSAIEYSGKWKLLMYHAKNFFAPITPIGYIEDGKLKVFITNDTDKAEDVKVSVKFSTYRGEKVRQHVFRVTVEPQSVLEVTSSELDDIDVTNTFAYLKASTQNIYRESVIFLTEPKKCALEDPQLKTQIRKVGKGFQIEVSCSRPAFWVSLDANSIKGQFSDNMFSIRPTAQKVVTFTPESDDITLEEFEKNLSIYDLYWAGY</sequence>
<dbReference type="PANTHER" id="PTHR43730:SF1">
    <property type="entry name" value="BETA-MANNOSIDASE"/>
    <property type="match status" value="1"/>
</dbReference>
<comment type="catalytic activity">
    <reaction evidence="1">
        <text>Hydrolysis of terminal, non-reducing beta-D-mannose residues in beta-D-mannosides.</text>
        <dbReference type="EC" id="3.2.1.25"/>
    </reaction>
</comment>
<evidence type="ECO:0000256" key="11">
    <source>
        <dbReference type="ARBA" id="ARBA00023180"/>
    </source>
</evidence>
<evidence type="ECO:0000256" key="5">
    <source>
        <dbReference type="ARBA" id="ARBA00011245"/>
    </source>
</evidence>
<proteinExistence type="inferred from homology"/>
<keyword evidence="9 18" id="KW-0378">Hydrolase</keyword>
<dbReference type="SUPFAM" id="SSF49303">
    <property type="entry name" value="beta-Galactosidase/glucuronidase domain"/>
    <property type="match status" value="3"/>
</dbReference>
<dbReference type="InterPro" id="IPR008979">
    <property type="entry name" value="Galactose-bd-like_sf"/>
</dbReference>
<feature type="domain" description="Beta-mannosidase-like galactose-binding" evidence="17">
    <location>
        <begin position="32"/>
        <end position="189"/>
    </location>
</feature>
<dbReference type="Pfam" id="PF17753">
    <property type="entry name" value="Ig_mannosidase"/>
    <property type="match status" value="1"/>
</dbReference>
<dbReference type="InterPro" id="IPR006103">
    <property type="entry name" value="Glyco_hydro_2_cat"/>
</dbReference>
<evidence type="ECO:0000256" key="1">
    <source>
        <dbReference type="ARBA" id="ARBA00000829"/>
    </source>
</evidence>
<evidence type="ECO:0000256" key="10">
    <source>
        <dbReference type="ARBA" id="ARBA00023157"/>
    </source>
</evidence>
<dbReference type="InterPro" id="IPR041625">
    <property type="entry name" value="Beta-mannosidase_Ig"/>
</dbReference>
<comment type="pathway">
    <text evidence="3">Glycan metabolism; N-glycan degradation.</text>
</comment>
<evidence type="ECO:0000313" key="18">
    <source>
        <dbReference type="EMBL" id="MSU06857.1"/>
    </source>
</evidence>
<dbReference type="GO" id="GO:0005975">
    <property type="term" value="P:carbohydrate metabolic process"/>
    <property type="evidence" value="ECO:0007669"/>
    <property type="project" value="InterPro"/>
</dbReference>
<dbReference type="EMBL" id="VUNN01000018">
    <property type="protein sequence ID" value="MSU06857.1"/>
    <property type="molecule type" value="Genomic_DNA"/>
</dbReference>
<dbReference type="Pfam" id="PF02836">
    <property type="entry name" value="Glyco_hydro_2_C"/>
    <property type="match status" value="1"/>
</dbReference>
<dbReference type="Proteomes" id="UP000460549">
    <property type="component" value="Unassembled WGS sequence"/>
</dbReference>
<dbReference type="GO" id="GO:0004567">
    <property type="term" value="F:beta-mannosidase activity"/>
    <property type="evidence" value="ECO:0007669"/>
    <property type="project" value="UniProtKB-EC"/>
</dbReference>
<dbReference type="Gene3D" id="3.20.20.80">
    <property type="entry name" value="Glycosidases"/>
    <property type="match status" value="1"/>
</dbReference>
<keyword evidence="12" id="KW-0326">Glycosidase</keyword>
<dbReference type="Pfam" id="PF17786">
    <property type="entry name" value="Mannosidase_ig"/>
    <property type="match status" value="1"/>
</dbReference>
<dbReference type="PANTHER" id="PTHR43730">
    <property type="entry name" value="BETA-MANNOSIDASE"/>
    <property type="match status" value="1"/>
</dbReference>
<dbReference type="SUPFAM" id="SSF49785">
    <property type="entry name" value="Galactose-binding domain-like"/>
    <property type="match status" value="1"/>
</dbReference>
<keyword evidence="8" id="KW-0732">Signal</keyword>
<keyword evidence="11" id="KW-0325">Glycoprotein</keyword>
<dbReference type="SUPFAM" id="SSF51445">
    <property type="entry name" value="(Trans)glycosidases"/>
    <property type="match status" value="1"/>
</dbReference>
<keyword evidence="10" id="KW-1015">Disulfide bond</keyword>
<evidence type="ECO:0000256" key="6">
    <source>
        <dbReference type="ARBA" id="ARBA00012754"/>
    </source>
</evidence>
<feature type="domain" description="Mannosidase Ig/CBM-like" evidence="16">
    <location>
        <begin position="655"/>
        <end position="738"/>
    </location>
</feature>
<dbReference type="AlphaFoldDB" id="A0A7X2PDP0"/>
<comment type="caution">
    <text evidence="18">The sequence shown here is derived from an EMBL/GenBank/DDBJ whole genome shotgun (WGS) entry which is preliminary data.</text>
</comment>
<organism evidence="18 19">
    <name type="scientific">Bullifex porci</name>
    <dbReference type="NCBI Taxonomy" id="2606638"/>
    <lineage>
        <taxon>Bacteria</taxon>
        <taxon>Pseudomonadati</taxon>
        <taxon>Spirochaetota</taxon>
        <taxon>Spirochaetia</taxon>
        <taxon>Spirochaetales</taxon>
        <taxon>Spirochaetaceae</taxon>
        <taxon>Bullifex</taxon>
    </lineage>
</organism>
<reference evidence="18 19" key="1">
    <citation type="submission" date="2019-08" db="EMBL/GenBank/DDBJ databases">
        <title>In-depth cultivation of the pig gut microbiome towards novel bacterial diversity and tailored functional studies.</title>
        <authorList>
            <person name="Wylensek D."/>
            <person name="Hitch T.C.A."/>
            <person name="Clavel T."/>
        </authorList>
    </citation>
    <scope>NUCLEOTIDE SEQUENCE [LARGE SCALE GENOMIC DNA]</scope>
    <source>
        <strain evidence="18 19">NM-380-WT-3C1</strain>
    </source>
</reference>
<comment type="subunit">
    <text evidence="5">Monomer.</text>
</comment>
<evidence type="ECO:0000259" key="16">
    <source>
        <dbReference type="Pfam" id="PF17786"/>
    </source>
</evidence>
<comment type="similarity">
    <text evidence="4">Belongs to the glycosyl hydrolase 2 family.</text>
</comment>
<accession>A0A7X2PDP0</accession>
<name>A0A7X2PDP0_9SPIO</name>
<keyword evidence="19" id="KW-1185">Reference proteome</keyword>
<dbReference type="InterPro" id="IPR036156">
    <property type="entry name" value="Beta-gal/glucu_dom_sf"/>
</dbReference>
<dbReference type="Pfam" id="PF22666">
    <property type="entry name" value="Glyco_hydro_2_N2"/>
    <property type="match status" value="1"/>
</dbReference>
<evidence type="ECO:0000259" key="14">
    <source>
        <dbReference type="Pfam" id="PF02836"/>
    </source>
</evidence>
<evidence type="ECO:0000256" key="4">
    <source>
        <dbReference type="ARBA" id="ARBA00007401"/>
    </source>
</evidence>
<dbReference type="InterPro" id="IPR041447">
    <property type="entry name" value="Mannosidase_ig"/>
</dbReference>
<evidence type="ECO:0000256" key="2">
    <source>
        <dbReference type="ARBA" id="ARBA00003150"/>
    </source>
</evidence>
<evidence type="ECO:0000256" key="3">
    <source>
        <dbReference type="ARBA" id="ARBA00004740"/>
    </source>
</evidence>